<keyword evidence="8" id="KW-1185">Reference proteome</keyword>
<evidence type="ECO:0000259" key="6">
    <source>
        <dbReference type="Pfam" id="PF01094"/>
    </source>
</evidence>
<organism evidence="7 8">
    <name type="scientific">Synaphobranchus kaupii</name>
    <name type="common">Kaup's arrowtooth eel</name>
    <dbReference type="NCBI Taxonomy" id="118154"/>
    <lineage>
        <taxon>Eukaryota</taxon>
        <taxon>Metazoa</taxon>
        <taxon>Chordata</taxon>
        <taxon>Craniata</taxon>
        <taxon>Vertebrata</taxon>
        <taxon>Euteleostomi</taxon>
        <taxon>Actinopterygii</taxon>
        <taxon>Neopterygii</taxon>
        <taxon>Teleostei</taxon>
        <taxon>Anguilliformes</taxon>
        <taxon>Synaphobranchidae</taxon>
        <taxon>Synaphobranchus</taxon>
    </lineage>
</organism>
<keyword evidence="2 5" id="KW-0812">Transmembrane</keyword>
<evidence type="ECO:0000256" key="2">
    <source>
        <dbReference type="ARBA" id="ARBA00022692"/>
    </source>
</evidence>
<keyword evidence="3 5" id="KW-1133">Transmembrane helix</keyword>
<evidence type="ECO:0000256" key="4">
    <source>
        <dbReference type="ARBA" id="ARBA00023136"/>
    </source>
</evidence>
<name>A0A9Q1EKY4_SYNKA</name>
<comment type="subcellular location">
    <subcellularLocation>
        <location evidence="1">Membrane</location>
    </subcellularLocation>
</comment>
<dbReference type="Proteomes" id="UP001152622">
    <property type="component" value="Chromosome 15"/>
</dbReference>
<evidence type="ECO:0000256" key="3">
    <source>
        <dbReference type="ARBA" id="ARBA00022989"/>
    </source>
</evidence>
<feature type="transmembrane region" description="Helical" evidence="5">
    <location>
        <begin position="414"/>
        <end position="435"/>
    </location>
</feature>
<dbReference type="GO" id="GO:0007165">
    <property type="term" value="P:signal transduction"/>
    <property type="evidence" value="ECO:0007669"/>
    <property type="project" value="TreeGrafter"/>
</dbReference>
<reference evidence="7" key="1">
    <citation type="journal article" date="2023" name="Science">
        <title>Genome structures resolve the early diversification of teleost fishes.</title>
        <authorList>
            <person name="Parey E."/>
            <person name="Louis A."/>
            <person name="Montfort J."/>
            <person name="Bouchez O."/>
            <person name="Roques C."/>
            <person name="Iampietro C."/>
            <person name="Lluch J."/>
            <person name="Castinel A."/>
            <person name="Donnadieu C."/>
            <person name="Desvignes T."/>
            <person name="Floi Bucao C."/>
            <person name="Jouanno E."/>
            <person name="Wen M."/>
            <person name="Mejri S."/>
            <person name="Dirks R."/>
            <person name="Jansen H."/>
            <person name="Henkel C."/>
            <person name="Chen W.J."/>
            <person name="Zahm M."/>
            <person name="Cabau C."/>
            <person name="Klopp C."/>
            <person name="Thompson A.W."/>
            <person name="Robinson-Rechavi M."/>
            <person name="Braasch I."/>
            <person name="Lecointre G."/>
            <person name="Bobe J."/>
            <person name="Postlethwait J.H."/>
            <person name="Berthelot C."/>
            <person name="Roest Crollius H."/>
            <person name="Guiguen Y."/>
        </authorList>
    </citation>
    <scope>NUCLEOTIDE SEQUENCE</scope>
    <source>
        <strain evidence="7">WJC10195</strain>
    </source>
</reference>
<keyword evidence="4 5" id="KW-0472">Membrane</keyword>
<protein>
    <recommendedName>
        <fullName evidence="6">Receptor ligand binding region domain-containing protein</fullName>
    </recommendedName>
</protein>
<accession>A0A9Q1EKY4</accession>
<dbReference type="CDD" id="cd06371">
    <property type="entry name" value="PBP1_sensory_GC_DEF-like"/>
    <property type="match status" value="1"/>
</dbReference>
<dbReference type="PANTHER" id="PTHR44755">
    <property type="entry name" value="NATRIURETIC PEPTIDE RECEPTOR 3-RELATED"/>
    <property type="match status" value="1"/>
</dbReference>
<dbReference type="SUPFAM" id="SSF53822">
    <property type="entry name" value="Periplasmic binding protein-like I"/>
    <property type="match status" value="1"/>
</dbReference>
<dbReference type="AlphaFoldDB" id="A0A9Q1EKY4"/>
<dbReference type="FunFam" id="3.40.50.2300:FF:000114">
    <property type="entry name" value="Guanylate cyclase"/>
    <property type="match status" value="1"/>
</dbReference>
<dbReference type="PANTHER" id="PTHR44755:SF8">
    <property type="entry name" value="RECEPTOR LIGAND BINDING REGION DOMAIN-CONTAINING PROTEIN"/>
    <property type="match status" value="1"/>
</dbReference>
<proteinExistence type="predicted"/>
<dbReference type="GO" id="GO:0017046">
    <property type="term" value="F:peptide hormone binding"/>
    <property type="evidence" value="ECO:0007669"/>
    <property type="project" value="TreeGrafter"/>
</dbReference>
<dbReference type="InterPro" id="IPR028082">
    <property type="entry name" value="Peripla_BP_I"/>
</dbReference>
<dbReference type="OrthoDB" id="1890790at2759"/>
<dbReference type="Gene3D" id="3.40.50.2300">
    <property type="match status" value="2"/>
</dbReference>
<dbReference type="EMBL" id="JAINUF010000015">
    <property type="protein sequence ID" value="KAJ8340766.1"/>
    <property type="molecule type" value="Genomic_DNA"/>
</dbReference>
<gene>
    <name evidence="7" type="ORF">SKAU_G00330570</name>
</gene>
<sequence length="493" mass="54301">MGPWNCDRVVSKALPGVAAKLAVRRVKNDPSLDLGDELDFIVLQETCETSKALARFIQFKNTSQAFVGPANPGYCNAASLLAKNWDKAMFSWACLNYELDQVQGYPTIARTLPSATSMLFTVLKYFGWAKIGIVSSREEIWMDTATELASSLRSVGLPVRIVSSIGKNSTEMENSLRKIKEAGNIKVIVMCMHSVLIGGEQQAAFLLRANQMGLTTGKYVFVPYDALLYSLPYINATYQPLWDNSTLRQAYDAVLTVTMASEPMSFTDAFEMAQKSGEIPLSYDPQEVSPLFGTVYNSIYLVAKAMHSARRAGQSLSGSNLAFFIKNLTFTGFNQNMQTDELGNVLTDYVVLDTDGQSGRLYRTHLVDLTASGMVLSTGEEPLHFPQGSPPPKDSSCWFNPDVLCTGGVDLTSIIVAFAVIAALVIIGIGLALIIRKRLQKIQLFKGPNRILLTLEDLTFINPQCSKRASLSKATNWKEPLFYFLISVNHIVL</sequence>
<dbReference type="InterPro" id="IPR052612">
    <property type="entry name" value="ANP_Clearance_Receptor"/>
</dbReference>
<evidence type="ECO:0000256" key="1">
    <source>
        <dbReference type="ARBA" id="ARBA00004370"/>
    </source>
</evidence>
<evidence type="ECO:0000256" key="5">
    <source>
        <dbReference type="SAM" id="Phobius"/>
    </source>
</evidence>
<evidence type="ECO:0000313" key="7">
    <source>
        <dbReference type="EMBL" id="KAJ8340766.1"/>
    </source>
</evidence>
<comment type="caution">
    <text evidence="7">The sequence shown here is derived from an EMBL/GenBank/DDBJ whole genome shotgun (WGS) entry which is preliminary data.</text>
</comment>
<feature type="domain" description="Receptor ligand binding region" evidence="6">
    <location>
        <begin position="16"/>
        <end position="356"/>
    </location>
</feature>
<dbReference type="Pfam" id="PF01094">
    <property type="entry name" value="ANF_receptor"/>
    <property type="match status" value="1"/>
</dbReference>
<dbReference type="GO" id="GO:0016020">
    <property type="term" value="C:membrane"/>
    <property type="evidence" value="ECO:0007669"/>
    <property type="project" value="UniProtKB-SubCell"/>
</dbReference>
<dbReference type="InterPro" id="IPR001828">
    <property type="entry name" value="ANF_lig-bd_rcpt"/>
</dbReference>
<dbReference type="GO" id="GO:0038023">
    <property type="term" value="F:signaling receptor activity"/>
    <property type="evidence" value="ECO:0007669"/>
    <property type="project" value="TreeGrafter"/>
</dbReference>
<evidence type="ECO:0000313" key="8">
    <source>
        <dbReference type="Proteomes" id="UP001152622"/>
    </source>
</evidence>